<evidence type="ECO:0000259" key="9">
    <source>
        <dbReference type="Pfam" id="PF17768"/>
    </source>
</evidence>
<dbReference type="GO" id="GO:0008409">
    <property type="term" value="F:5'-3' exonuclease activity"/>
    <property type="evidence" value="ECO:0007669"/>
    <property type="project" value="InterPro"/>
</dbReference>
<feature type="domain" description="DHHA1" evidence="7">
    <location>
        <begin position="351"/>
        <end position="439"/>
    </location>
</feature>
<dbReference type="Gene3D" id="3.10.310.30">
    <property type="match status" value="1"/>
</dbReference>
<keyword evidence="4" id="KW-0378">Hydrolase</keyword>
<dbReference type="Pfam" id="PF01368">
    <property type="entry name" value="DHH"/>
    <property type="match status" value="1"/>
</dbReference>
<reference evidence="11" key="1">
    <citation type="submission" date="2016-10" db="EMBL/GenBank/DDBJ databases">
        <authorList>
            <person name="Varghese N."/>
            <person name="Submissions S."/>
        </authorList>
    </citation>
    <scope>NUCLEOTIDE SEQUENCE [LARGE SCALE GENOMIC DNA]</scope>
    <source>
        <strain evidence="11">CGMCC 1.6763</strain>
    </source>
</reference>
<dbReference type="Proteomes" id="UP000199200">
    <property type="component" value="Unassembled WGS sequence"/>
</dbReference>
<keyword evidence="5 10" id="KW-0269">Exonuclease</keyword>
<feature type="domain" description="Single-stranded-DNA-specific exonuclease RecJ C-terminal" evidence="8">
    <location>
        <begin position="570"/>
        <end position="764"/>
    </location>
</feature>
<evidence type="ECO:0000256" key="3">
    <source>
        <dbReference type="ARBA" id="ARBA00022722"/>
    </source>
</evidence>
<feature type="domain" description="RecJ OB" evidence="9">
    <location>
        <begin position="457"/>
        <end position="563"/>
    </location>
</feature>
<sequence>MAMIESMKRWRTQETDDRTVENLRLALGLSPIAAKVLASRGFEDPEKASAFIRIGLESWHDPFLMKDMDKAVDLIQKHIHTNSRIAVYGDYDADGVTSTTVLMQALLSLGADAFHVIPNRFRHGYGPNTDLFREVYERGASLIVTVDNGISGNEQVAAAKEMGMDVIITDHHEPGEVLPEADAIIHPRHPEGNYPFGELAGVGVALKVAHALTGDFPADSLMFGAIGTVADLVPLHGENRLIVKMGLEKLRKTSNPAIKALCSVSDVRQPEINEETIGFAFSPRINALGRLGDAEPAVRMFLTEDAGEASMLASQLNDRNKERQKMVAAIADEAIAQIEDTYGDAVPHALIVAGEGWNPGVVGIVASRITEKYYRPSIVLALDPEKGVAKGSARSIEGFHMYRELKKNADIVPHFGGHPMAAGLTLPIGNVDQLRKNLIRQGEETLTDEDLIPTLDVDVRLSLDEVDVASIESLAELGPYGVGFAKPVYCLPDLSVESSRKIGSMKNHLKLSVSDGVGTLDIVGFGLGHLEDELTPDARISVAGDLQINEWNGRKKPQLMLKDMKSDGWQLFDVRGERLLSRWLPNIPHDAVFIAFRKESVRKFRADTGKAIVQPAELDPSHSSTLVLLDLPSSLEELEGLLSSCGPSRIYAHFHVPESRYFMGIPDRKQFGWYYSFLKQQGRFHVMREGERLAKHKGWSRDSVIFMTKVFFELGFVTMENGLATVVDNPPKRDLSESESYSGLERQINIEQSLLYSPYQELRQVIGSILDAPETAKEEQQLWI</sequence>
<dbReference type="Pfam" id="PF17768">
    <property type="entry name" value="RecJ_OB"/>
    <property type="match status" value="1"/>
</dbReference>
<feature type="domain" description="DDH" evidence="6">
    <location>
        <begin position="84"/>
        <end position="210"/>
    </location>
</feature>
<keyword evidence="11" id="KW-1185">Reference proteome</keyword>
<evidence type="ECO:0000313" key="11">
    <source>
        <dbReference type="Proteomes" id="UP000199200"/>
    </source>
</evidence>
<comment type="similarity">
    <text evidence="1">Belongs to the RecJ family.</text>
</comment>
<dbReference type="STRING" id="426757.SAMN04488127_1359"/>
<dbReference type="GO" id="GO:0003676">
    <property type="term" value="F:nucleic acid binding"/>
    <property type="evidence" value="ECO:0007669"/>
    <property type="project" value="InterPro"/>
</dbReference>
<dbReference type="InterPro" id="IPR001667">
    <property type="entry name" value="DDH_dom"/>
</dbReference>
<organism evidence="10 11">
    <name type="scientific">Bhargavaea ginsengi</name>
    <dbReference type="NCBI Taxonomy" id="426757"/>
    <lineage>
        <taxon>Bacteria</taxon>
        <taxon>Bacillati</taxon>
        <taxon>Bacillota</taxon>
        <taxon>Bacilli</taxon>
        <taxon>Bacillales</taxon>
        <taxon>Caryophanaceae</taxon>
        <taxon>Bhargavaea</taxon>
    </lineage>
</organism>
<dbReference type="EMBL" id="FNZF01000002">
    <property type="protein sequence ID" value="SEJ23792.1"/>
    <property type="molecule type" value="Genomic_DNA"/>
</dbReference>
<evidence type="ECO:0000256" key="1">
    <source>
        <dbReference type="ARBA" id="ARBA00005915"/>
    </source>
</evidence>
<dbReference type="InterPro" id="IPR018779">
    <property type="entry name" value="RecJ_C"/>
</dbReference>
<evidence type="ECO:0000259" key="7">
    <source>
        <dbReference type="Pfam" id="PF02272"/>
    </source>
</evidence>
<dbReference type="PANTHER" id="PTHR30255">
    <property type="entry name" value="SINGLE-STRANDED-DNA-SPECIFIC EXONUCLEASE RECJ"/>
    <property type="match status" value="1"/>
</dbReference>
<dbReference type="NCBIfam" id="TIGR00644">
    <property type="entry name" value="recJ"/>
    <property type="match status" value="1"/>
</dbReference>
<dbReference type="Pfam" id="PF02272">
    <property type="entry name" value="DHHA1"/>
    <property type="match status" value="1"/>
</dbReference>
<dbReference type="Gene3D" id="3.90.1640.30">
    <property type="match status" value="1"/>
</dbReference>
<dbReference type="InterPro" id="IPR038763">
    <property type="entry name" value="DHH_sf"/>
</dbReference>
<dbReference type="GO" id="GO:0006310">
    <property type="term" value="P:DNA recombination"/>
    <property type="evidence" value="ECO:0007669"/>
    <property type="project" value="InterPro"/>
</dbReference>
<dbReference type="Pfam" id="PF10141">
    <property type="entry name" value="ssDNA-exonuc_C"/>
    <property type="match status" value="1"/>
</dbReference>
<dbReference type="AlphaFoldDB" id="A0A1H6XG23"/>
<protein>
    <recommendedName>
        <fullName evidence="2">Single-stranded-DNA-specific exonuclease RecJ</fullName>
    </recommendedName>
</protein>
<evidence type="ECO:0000256" key="5">
    <source>
        <dbReference type="ARBA" id="ARBA00022839"/>
    </source>
</evidence>
<dbReference type="SUPFAM" id="SSF64182">
    <property type="entry name" value="DHH phosphoesterases"/>
    <property type="match status" value="1"/>
</dbReference>
<evidence type="ECO:0000259" key="6">
    <source>
        <dbReference type="Pfam" id="PF01368"/>
    </source>
</evidence>
<dbReference type="InterPro" id="IPR003156">
    <property type="entry name" value="DHHA1_dom"/>
</dbReference>
<proteinExistence type="inferred from homology"/>
<evidence type="ECO:0000256" key="2">
    <source>
        <dbReference type="ARBA" id="ARBA00019841"/>
    </source>
</evidence>
<dbReference type="InterPro" id="IPR004610">
    <property type="entry name" value="RecJ"/>
</dbReference>
<evidence type="ECO:0000256" key="4">
    <source>
        <dbReference type="ARBA" id="ARBA00022801"/>
    </source>
</evidence>
<name>A0A1H6XG23_9BACL</name>
<dbReference type="GO" id="GO:0006281">
    <property type="term" value="P:DNA repair"/>
    <property type="evidence" value="ECO:0007669"/>
    <property type="project" value="InterPro"/>
</dbReference>
<gene>
    <name evidence="10" type="ORF">SAMN04488127_1359</name>
</gene>
<keyword evidence="3" id="KW-0540">Nuclease</keyword>
<accession>A0A1H6XG23</accession>
<evidence type="ECO:0000313" key="10">
    <source>
        <dbReference type="EMBL" id="SEJ23792.1"/>
    </source>
</evidence>
<dbReference type="InterPro" id="IPR041122">
    <property type="entry name" value="RecJ_OB"/>
</dbReference>
<dbReference type="InterPro" id="IPR051673">
    <property type="entry name" value="SSDNA_exonuclease_RecJ"/>
</dbReference>
<dbReference type="PANTHER" id="PTHR30255:SF2">
    <property type="entry name" value="SINGLE-STRANDED-DNA-SPECIFIC EXONUCLEASE RECJ"/>
    <property type="match status" value="1"/>
</dbReference>
<evidence type="ECO:0000259" key="8">
    <source>
        <dbReference type="Pfam" id="PF10141"/>
    </source>
</evidence>